<dbReference type="Pfam" id="PF14543">
    <property type="entry name" value="TAXi_N"/>
    <property type="match status" value="1"/>
</dbReference>
<evidence type="ECO:0000259" key="3">
    <source>
        <dbReference type="PROSITE" id="PS51767"/>
    </source>
</evidence>
<feature type="compositionally biased region" description="Polar residues" evidence="2">
    <location>
        <begin position="487"/>
        <end position="504"/>
    </location>
</feature>
<accession>A0AAV8PQW7</accession>
<comment type="similarity">
    <text evidence="1">Belongs to the peptidase A1 family.</text>
</comment>
<dbReference type="CDD" id="cd05471">
    <property type="entry name" value="pepsin_like"/>
    <property type="match status" value="1"/>
</dbReference>
<dbReference type="Gene3D" id="3.40.50.150">
    <property type="entry name" value="Vaccinia Virus protein VP39"/>
    <property type="match status" value="1"/>
</dbReference>
<dbReference type="InterPro" id="IPR029063">
    <property type="entry name" value="SAM-dependent_MTases_sf"/>
</dbReference>
<dbReference type="SUPFAM" id="SSF53335">
    <property type="entry name" value="S-adenosyl-L-methionine-dependent methyltransferases"/>
    <property type="match status" value="1"/>
</dbReference>
<dbReference type="PANTHER" id="PTHR31009">
    <property type="entry name" value="S-ADENOSYL-L-METHIONINE:CARBOXYL METHYLTRANSFERASE FAMILY PROTEIN"/>
    <property type="match status" value="1"/>
</dbReference>
<evidence type="ECO:0000256" key="2">
    <source>
        <dbReference type="SAM" id="MobiDB-lite"/>
    </source>
</evidence>
<feature type="domain" description="Peptidase A1" evidence="3">
    <location>
        <begin position="305"/>
        <end position="504"/>
    </location>
</feature>
<evidence type="ECO:0000256" key="1">
    <source>
        <dbReference type="ARBA" id="ARBA00007447"/>
    </source>
</evidence>
<dbReference type="InterPro" id="IPR034164">
    <property type="entry name" value="Pepsin-like_dom"/>
</dbReference>
<dbReference type="InterPro" id="IPR005299">
    <property type="entry name" value="MeTrfase_7"/>
</dbReference>
<dbReference type="PROSITE" id="PS51767">
    <property type="entry name" value="PEPTIDASE_A1"/>
    <property type="match status" value="1"/>
</dbReference>
<evidence type="ECO:0000313" key="4">
    <source>
        <dbReference type="EMBL" id="KAJ8498339.1"/>
    </source>
</evidence>
<dbReference type="Proteomes" id="UP001222027">
    <property type="component" value="Unassembled WGS sequence"/>
</dbReference>
<dbReference type="InterPro" id="IPR032861">
    <property type="entry name" value="TAXi_N"/>
</dbReference>
<name>A0AAV8PQW7_ENSVE</name>
<dbReference type="EMBL" id="JAQQAF010000003">
    <property type="protein sequence ID" value="KAJ8498339.1"/>
    <property type="molecule type" value="Genomic_DNA"/>
</dbReference>
<dbReference type="InterPro" id="IPR033121">
    <property type="entry name" value="PEPTIDASE_A1"/>
</dbReference>
<dbReference type="InterPro" id="IPR021109">
    <property type="entry name" value="Peptidase_aspartic_dom_sf"/>
</dbReference>
<organism evidence="4 5">
    <name type="scientific">Ensete ventricosum</name>
    <name type="common">Abyssinian banana</name>
    <name type="synonym">Musa ensete</name>
    <dbReference type="NCBI Taxonomy" id="4639"/>
    <lineage>
        <taxon>Eukaryota</taxon>
        <taxon>Viridiplantae</taxon>
        <taxon>Streptophyta</taxon>
        <taxon>Embryophyta</taxon>
        <taxon>Tracheophyta</taxon>
        <taxon>Spermatophyta</taxon>
        <taxon>Magnoliopsida</taxon>
        <taxon>Liliopsida</taxon>
        <taxon>Zingiberales</taxon>
        <taxon>Musaceae</taxon>
        <taxon>Ensete</taxon>
    </lineage>
</organism>
<reference evidence="4 5" key="1">
    <citation type="submission" date="2022-12" db="EMBL/GenBank/DDBJ databases">
        <title>Chromosome-scale assembly of the Ensete ventricosum genome.</title>
        <authorList>
            <person name="Dussert Y."/>
            <person name="Stocks J."/>
            <person name="Wendawek A."/>
            <person name="Woldeyes F."/>
            <person name="Nichols R.A."/>
            <person name="Borrell J.S."/>
        </authorList>
    </citation>
    <scope>NUCLEOTIDE SEQUENCE [LARGE SCALE GENOMIC DNA]</scope>
    <source>
        <strain evidence="5">cv. Maze</strain>
        <tissue evidence="4">Seeds</tissue>
    </source>
</reference>
<dbReference type="GO" id="GO:0008168">
    <property type="term" value="F:methyltransferase activity"/>
    <property type="evidence" value="ECO:0007669"/>
    <property type="project" value="InterPro"/>
</dbReference>
<dbReference type="Gene3D" id="2.40.70.10">
    <property type="entry name" value="Acid Proteases"/>
    <property type="match status" value="1"/>
</dbReference>
<feature type="compositionally biased region" description="Polar residues" evidence="2">
    <location>
        <begin position="461"/>
        <end position="477"/>
    </location>
</feature>
<protein>
    <recommendedName>
        <fullName evidence="3">Peptidase A1 domain-containing protein</fullName>
    </recommendedName>
</protein>
<dbReference type="SUPFAM" id="SSF50630">
    <property type="entry name" value="Acid proteases"/>
    <property type="match status" value="1"/>
</dbReference>
<evidence type="ECO:0000313" key="5">
    <source>
        <dbReference type="Proteomes" id="UP001222027"/>
    </source>
</evidence>
<proteinExistence type="inferred from homology"/>
<feature type="region of interest" description="Disordered" evidence="2">
    <location>
        <begin position="456"/>
        <end position="504"/>
    </location>
</feature>
<dbReference type="Pfam" id="PF03492">
    <property type="entry name" value="Methyltransf_7"/>
    <property type="match status" value="1"/>
</dbReference>
<dbReference type="AlphaFoldDB" id="A0AAV8PQW7"/>
<gene>
    <name evidence="4" type="ORF">OPV22_008891</name>
</gene>
<keyword evidence="5" id="KW-1185">Reference proteome</keyword>
<comment type="caution">
    <text evidence="4">The sequence shown here is derived from an EMBL/GenBank/DDBJ whole genome shotgun (WGS) entry which is preliminary data.</text>
</comment>
<sequence>MASCEPPSTTKLVTMDVESVLHMKEGLGEASYAQNCSLQKKSMDAMKHLIVESAVDAYASEMPESFTFVDLGCSSGSNALPLIGDIIKAIHVMARRSAKPAPEFTVFLNDLPSNDFNSMFLSLPLFTKKLNEGIELHGGMAPSVYFAATPGSFYGRLFPRDSLSFIYSCYSLHWLSQVPPGLVDINGRPINKGNLYISNTSPPAVTLAYFEQFQKEFSIFLKSRSAELHLGGRMVVAMLGRTTDDHSDKSTRVLWEVLDQSFAIMISQEMIDEEKVDTYNVPFYAPSAREIEDEVHREGQASSAFSLTLALGTPLQQLSLLLDIGSHLTWVSCTSSYQCRSCSSPSAAPVIPFLPKSSSSIRLVSCHNPHCLRIHPRDRLSRCPSCNSTSADGCPAVPYPPYALIYGTSSTAGLLMLETLAFPHRTIPDFAIGCSILSEHQPAGVAGFGRALPPSRHRWGSSASPHSFAEGSSSSATDLLRPAVQTKKGTATSSVPRYNNPRSR</sequence>